<name>A0A4R2KRE9_9FIRM</name>
<accession>A0A4R2KRE9</accession>
<feature type="domain" description="Polymerase/histidinol phosphatase N-terminal" evidence="1">
    <location>
        <begin position="3"/>
        <end position="70"/>
    </location>
</feature>
<dbReference type="AlphaFoldDB" id="A0A4R2KRE9"/>
<dbReference type="PANTHER" id="PTHR42924">
    <property type="entry name" value="EXONUCLEASE"/>
    <property type="match status" value="1"/>
</dbReference>
<evidence type="ECO:0000313" key="3">
    <source>
        <dbReference type="Proteomes" id="UP000294919"/>
    </source>
</evidence>
<reference evidence="2 3" key="1">
    <citation type="submission" date="2019-03" db="EMBL/GenBank/DDBJ databases">
        <title>Genomic Encyclopedia of Type Strains, Phase IV (KMG-IV): sequencing the most valuable type-strain genomes for metagenomic binning, comparative biology and taxonomic classification.</title>
        <authorList>
            <person name="Goeker M."/>
        </authorList>
    </citation>
    <scope>NUCLEOTIDE SEQUENCE [LARGE SCALE GENOMIC DNA]</scope>
    <source>
        <strain evidence="2 3">DSM 102940</strain>
    </source>
</reference>
<dbReference type="OrthoDB" id="9775360at2"/>
<gene>
    <name evidence="2" type="ORF">EV214_10717</name>
</gene>
<dbReference type="GO" id="GO:0004534">
    <property type="term" value="F:5'-3' RNA exonuclease activity"/>
    <property type="evidence" value="ECO:0007669"/>
    <property type="project" value="TreeGrafter"/>
</dbReference>
<dbReference type="InterPro" id="IPR052018">
    <property type="entry name" value="PHP_domain"/>
</dbReference>
<dbReference type="Proteomes" id="UP000294919">
    <property type="component" value="Unassembled WGS sequence"/>
</dbReference>
<dbReference type="RefSeq" id="WP_132244119.1">
    <property type="nucleotide sequence ID" value="NZ_SLWV01000007.1"/>
</dbReference>
<dbReference type="CDD" id="cd07432">
    <property type="entry name" value="PHP_HisPPase"/>
    <property type="match status" value="1"/>
</dbReference>
<dbReference type="Gene3D" id="3.20.20.140">
    <property type="entry name" value="Metal-dependent hydrolases"/>
    <property type="match status" value="1"/>
</dbReference>
<organism evidence="2 3">
    <name type="scientific">Marinisporobacter balticus</name>
    <dbReference type="NCBI Taxonomy" id="2018667"/>
    <lineage>
        <taxon>Bacteria</taxon>
        <taxon>Bacillati</taxon>
        <taxon>Bacillota</taxon>
        <taxon>Clostridia</taxon>
        <taxon>Peptostreptococcales</taxon>
        <taxon>Thermotaleaceae</taxon>
        <taxon>Marinisporobacter</taxon>
    </lineage>
</organism>
<dbReference type="PANTHER" id="PTHR42924:SF3">
    <property type="entry name" value="POLYMERASE_HISTIDINOL PHOSPHATASE N-TERMINAL DOMAIN-CONTAINING PROTEIN"/>
    <property type="match status" value="1"/>
</dbReference>
<evidence type="ECO:0000313" key="2">
    <source>
        <dbReference type="EMBL" id="TCO76861.1"/>
    </source>
</evidence>
<dbReference type="GO" id="GO:0035312">
    <property type="term" value="F:5'-3' DNA exonuclease activity"/>
    <property type="evidence" value="ECO:0007669"/>
    <property type="project" value="TreeGrafter"/>
</dbReference>
<protein>
    <recommendedName>
        <fullName evidence="1">Polymerase/histidinol phosphatase N-terminal domain-containing protein</fullName>
    </recommendedName>
</protein>
<dbReference type="InterPro" id="IPR004013">
    <property type="entry name" value="PHP_dom"/>
</dbReference>
<keyword evidence="3" id="KW-1185">Reference proteome</keyword>
<dbReference type="Pfam" id="PF02811">
    <property type="entry name" value="PHP"/>
    <property type="match status" value="1"/>
</dbReference>
<dbReference type="SMART" id="SM00481">
    <property type="entry name" value="POLIIIAc"/>
    <property type="match status" value="1"/>
</dbReference>
<sequence>MIIDLHFHTRQYSSCSHIDMEEGIKYAKDIGLDGICITDHDSNEAHRFAKEFEKKYGIIVIVGMEILTYEGDILCFGMNKVPENKMHAQQLIDLVNLKGGVTISAHPFRNNGRGLGDHISNLKNLSAIESFNGNTSYENNLKADTLANKRNIPCVGASDAHQLNNIGMYATKFFECIQNEKDLIDAMKSRRMMPVYYDYKRKAFRQIR</sequence>
<dbReference type="EMBL" id="SLWV01000007">
    <property type="protein sequence ID" value="TCO76861.1"/>
    <property type="molecule type" value="Genomic_DNA"/>
</dbReference>
<dbReference type="InterPro" id="IPR016195">
    <property type="entry name" value="Pol/histidinol_Pase-like"/>
</dbReference>
<proteinExistence type="predicted"/>
<comment type="caution">
    <text evidence="2">The sequence shown here is derived from an EMBL/GenBank/DDBJ whole genome shotgun (WGS) entry which is preliminary data.</text>
</comment>
<dbReference type="InterPro" id="IPR003141">
    <property type="entry name" value="Pol/His_phosphatase_N"/>
</dbReference>
<evidence type="ECO:0000259" key="1">
    <source>
        <dbReference type="SMART" id="SM00481"/>
    </source>
</evidence>
<dbReference type="SUPFAM" id="SSF89550">
    <property type="entry name" value="PHP domain-like"/>
    <property type="match status" value="1"/>
</dbReference>
<dbReference type="Pfam" id="PF13263">
    <property type="entry name" value="PHP_C"/>
    <property type="match status" value="1"/>
</dbReference>